<comment type="similarity">
    <text evidence="1">Belongs to the outer membrane factor (OMF) (TC 1.B.17) family.</text>
</comment>
<dbReference type="Gene3D" id="1.20.1600.10">
    <property type="entry name" value="Outer membrane efflux proteins (OEP)"/>
    <property type="match status" value="1"/>
</dbReference>
<accession>S0FY36</accession>
<keyword evidence="4" id="KW-1185">Reference proteome</keyword>
<evidence type="ECO:0000313" key="3">
    <source>
        <dbReference type="EMBL" id="EMS79983.1"/>
    </source>
</evidence>
<evidence type="ECO:0000256" key="1">
    <source>
        <dbReference type="ARBA" id="ARBA00007613"/>
    </source>
</evidence>
<dbReference type="Pfam" id="PF02321">
    <property type="entry name" value="OEP"/>
    <property type="match status" value="1"/>
</dbReference>
<protein>
    <submittedName>
        <fullName evidence="3">Putative metal ion efflux outer membrane family protein</fullName>
    </submittedName>
</protein>
<dbReference type="Proteomes" id="UP000014216">
    <property type="component" value="Unassembled WGS sequence"/>
</dbReference>
<dbReference type="SUPFAM" id="SSF56954">
    <property type="entry name" value="Outer membrane efflux proteins (OEP)"/>
    <property type="match status" value="1"/>
</dbReference>
<dbReference type="PANTHER" id="PTHR30203">
    <property type="entry name" value="OUTER MEMBRANE CATION EFFLUX PROTEIN"/>
    <property type="match status" value="1"/>
</dbReference>
<dbReference type="PANTHER" id="PTHR30203:SF24">
    <property type="entry name" value="BLR4935 PROTEIN"/>
    <property type="match status" value="1"/>
</dbReference>
<keyword evidence="2" id="KW-0732">Signal</keyword>
<gene>
    <name evidence="3" type="ORF">Dpo_3c01250</name>
</gene>
<name>S0FY36_9BACT</name>
<reference evidence="3 4" key="1">
    <citation type="journal article" date="2013" name="Genome Announc.">
        <title>Draft Genome Sequence of Desulfotignum phosphitoxidans DSM 13687 Strain FiPS-3.</title>
        <authorList>
            <person name="Poehlein A."/>
            <person name="Daniel R."/>
            <person name="Simeonova D.D."/>
        </authorList>
    </citation>
    <scope>NUCLEOTIDE SEQUENCE [LARGE SCALE GENOMIC DNA]</scope>
    <source>
        <strain evidence="3 4">DSM 13687</strain>
    </source>
</reference>
<dbReference type="OrthoDB" id="9769048at2"/>
<evidence type="ECO:0000313" key="4">
    <source>
        <dbReference type="Proteomes" id="UP000014216"/>
    </source>
</evidence>
<feature type="chain" id="PRO_5004487274" evidence="2">
    <location>
        <begin position="26"/>
        <end position="448"/>
    </location>
</feature>
<sequence>MKLFLIRSVFLCFGILVLCQNNARAGEQEDLTKLDSSLSTTIRLSDLLTYAYLSSPAITASKKSWQAFIENYRVGKSYPDPQLAATYFPRPIETRLGPQDWSLTLSQVIPFPGTLSQKARVLEADVAISRLKVDKAVKTIVTEVSLAFYELVYIQKAMAVAQANLDLNHQMLQISENAYADDKALFYDVSKARSQTAQIQYDILLLKELEKTQKTTLNTLLNRPPTALLGHAAGTLPQKVVYSLDEVYELAMLHQEDILMAEEKVHKSEQAIQLTRLETLPSFKLGLFYAGIGDPDVPNPPPDAGDDAVGVQFGMNIPLWSGKNKSRTAQALAEKQKAQAQKTEAANRVKAGISRLWFKLENAERLITLYEKDLLPQAVSSVQTAETWFKQGQGSFADFLEIQATAYNFQLSLERAKTDYAKTLVLLEQAAGAVLDAKTGQNTGEKKP</sequence>
<dbReference type="GO" id="GO:0015562">
    <property type="term" value="F:efflux transmembrane transporter activity"/>
    <property type="evidence" value="ECO:0007669"/>
    <property type="project" value="InterPro"/>
</dbReference>
<dbReference type="EMBL" id="APJX01000003">
    <property type="protein sequence ID" value="EMS79983.1"/>
    <property type="molecule type" value="Genomic_DNA"/>
</dbReference>
<feature type="signal peptide" evidence="2">
    <location>
        <begin position="1"/>
        <end position="25"/>
    </location>
</feature>
<proteinExistence type="inferred from homology"/>
<organism evidence="3 4">
    <name type="scientific">Desulfotignum phosphitoxidans DSM 13687</name>
    <dbReference type="NCBI Taxonomy" id="1286635"/>
    <lineage>
        <taxon>Bacteria</taxon>
        <taxon>Pseudomonadati</taxon>
        <taxon>Thermodesulfobacteriota</taxon>
        <taxon>Desulfobacteria</taxon>
        <taxon>Desulfobacterales</taxon>
        <taxon>Desulfobacteraceae</taxon>
        <taxon>Desulfotignum</taxon>
    </lineage>
</organism>
<evidence type="ECO:0000256" key="2">
    <source>
        <dbReference type="SAM" id="SignalP"/>
    </source>
</evidence>
<dbReference type="AlphaFoldDB" id="S0FY36"/>
<dbReference type="InterPro" id="IPR010131">
    <property type="entry name" value="MdtP/NodT-like"/>
</dbReference>
<comment type="caution">
    <text evidence="3">The sequence shown here is derived from an EMBL/GenBank/DDBJ whole genome shotgun (WGS) entry which is preliminary data.</text>
</comment>
<dbReference type="RefSeq" id="WP_006965311.1">
    <property type="nucleotide sequence ID" value="NZ_APJX01000003.1"/>
</dbReference>
<dbReference type="InterPro" id="IPR003423">
    <property type="entry name" value="OMP_efflux"/>
</dbReference>